<name>A0AAU8JRF7_9ACTN</name>
<accession>A0AAU8JRF7</accession>
<evidence type="ECO:0008006" key="2">
    <source>
        <dbReference type="Google" id="ProtNLM"/>
    </source>
</evidence>
<gene>
    <name evidence="1" type="ORF">ABWK59_02585</name>
</gene>
<dbReference type="AlphaFoldDB" id="A0AAU8JRF7"/>
<dbReference type="KEGG" id="kcm:ABWK59_02585"/>
<evidence type="ECO:0000313" key="1">
    <source>
        <dbReference type="EMBL" id="XCM77894.1"/>
    </source>
</evidence>
<dbReference type="RefSeq" id="WP_354637620.1">
    <property type="nucleotide sequence ID" value="NZ_CP159872.1"/>
</dbReference>
<sequence length="121" mass="12871">MHDTGQFILDGRLWWGGESACRSCSACWCDEDTGGPTPEHLRQALLAAHGPARLRLTEPGAGAVAVLRALRELHGLSLAEARAAADELRDVGLVGTFVEVELVAARLRHHGVGVTVEPASR</sequence>
<organism evidence="1">
    <name type="scientific">Kitasatospora camelliae</name>
    <dbReference type="NCBI Taxonomy" id="3156397"/>
    <lineage>
        <taxon>Bacteria</taxon>
        <taxon>Bacillati</taxon>
        <taxon>Actinomycetota</taxon>
        <taxon>Actinomycetes</taxon>
        <taxon>Kitasatosporales</taxon>
        <taxon>Streptomycetaceae</taxon>
        <taxon>Kitasatospora</taxon>
    </lineage>
</organism>
<dbReference type="EMBL" id="CP159872">
    <property type="protein sequence ID" value="XCM77894.1"/>
    <property type="molecule type" value="Genomic_DNA"/>
</dbReference>
<reference evidence="1" key="1">
    <citation type="submission" date="2024-06" db="EMBL/GenBank/DDBJ databases">
        <title>The genome sequences of Kitasatospora sp. strain HUAS MG31.</title>
        <authorList>
            <person name="Mo P."/>
        </authorList>
    </citation>
    <scope>NUCLEOTIDE SEQUENCE</scope>
    <source>
        <strain evidence="1">HUAS MG31</strain>
    </source>
</reference>
<proteinExistence type="predicted"/>
<protein>
    <recommendedName>
        <fullName evidence="2">Ribosomal L7/L12-like protein</fullName>
    </recommendedName>
</protein>